<organism evidence="2 3">
    <name type="scientific">Nonomuraea longispora</name>
    <dbReference type="NCBI Taxonomy" id="1848320"/>
    <lineage>
        <taxon>Bacteria</taxon>
        <taxon>Bacillati</taxon>
        <taxon>Actinomycetota</taxon>
        <taxon>Actinomycetes</taxon>
        <taxon>Streptosporangiales</taxon>
        <taxon>Streptosporangiaceae</taxon>
        <taxon>Nonomuraea</taxon>
    </lineage>
</organism>
<feature type="transmembrane region" description="Helical" evidence="1">
    <location>
        <begin position="138"/>
        <end position="160"/>
    </location>
</feature>
<keyword evidence="1" id="KW-0812">Transmembrane</keyword>
<reference evidence="2 3" key="1">
    <citation type="submission" date="2019-02" db="EMBL/GenBank/DDBJ databases">
        <title>Draft genome sequences of novel Actinobacteria.</title>
        <authorList>
            <person name="Sahin N."/>
            <person name="Ay H."/>
            <person name="Saygin H."/>
        </authorList>
    </citation>
    <scope>NUCLEOTIDE SEQUENCE [LARGE SCALE GENOMIC DNA]</scope>
    <source>
        <strain evidence="2 3">KC201</strain>
    </source>
</reference>
<gene>
    <name evidence="2" type="ORF">E1267_28470</name>
</gene>
<evidence type="ECO:0000313" key="2">
    <source>
        <dbReference type="EMBL" id="TDC02802.1"/>
    </source>
</evidence>
<sequence>MDHTTIDYGDYAEYDRRQRDIEHHLLAAFLGGLAVGFMGMFVAGDGPGWLGRLYEPYVYLALSLAVGATASGFGWALVTTFLAAMSTLVSAMGASALRGDDVLGVAGDAAGANRTLALLVCLGLAAYVTRRNDVWGDLAAAALGAALIADVAGRAVPGLVESDHSFWPYPAVVIGLLSVALVLGLRRNAWGRVRALALAAMLSGLFSAGLAGGPAGVLPLPV</sequence>
<accession>A0A4R4N8M1</accession>
<dbReference type="EMBL" id="SMJZ01000128">
    <property type="protein sequence ID" value="TDC02802.1"/>
    <property type="molecule type" value="Genomic_DNA"/>
</dbReference>
<name>A0A4R4N8M1_9ACTN</name>
<feature type="transmembrane region" description="Helical" evidence="1">
    <location>
        <begin position="56"/>
        <end position="84"/>
    </location>
</feature>
<dbReference type="AlphaFoldDB" id="A0A4R4N8M1"/>
<feature type="transmembrane region" description="Helical" evidence="1">
    <location>
        <begin position="197"/>
        <end position="218"/>
    </location>
</feature>
<keyword evidence="3" id="KW-1185">Reference proteome</keyword>
<proteinExistence type="predicted"/>
<keyword evidence="1" id="KW-0472">Membrane</keyword>
<keyword evidence="1" id="KW-1133">Transmembrane helix</keyword>
<dbReference type="RefSeq" id="WP_132336790.1">
    <property type="nucleotide sequence ID" value="NZ_SMJZ01000128.1"/>
</dbReference>
<evidence type="ECO:0000313" key="3">
    <source>
        <dbReference type="Proteomes" id="UP000295157"/>
    </source>
</evidence>
<evidence type="ECO:0000256" key="1">
    <source>
        <dbReference type="SAM" id="Phobius"/>
    </source>
</evidence>
<feature type="transmembrane region" description="Helical" evidence="1">
    <location>
        <begin position="166"/>
        <end position="185"/>
    </location>
</feature>
<dbReference type="Proteomes" id="UP000295157">
    <property type="component" value="Unassembled WGS sequence"/>
</dbReference>
<feature type="transmembrane region" description="Helical" evidence="1">
    <location>
        <begin position="25"/>
        <end position="44"/>
    </location>
</feature>
<comment type="caution">
    <text evidence="2">The sequence shown here is derived from an EMBL/GenBank/DDBJ whole genome shotgun (WGS) entry which is preliminary data.</text>
</comment>
<dbReference type="OrthoDB" id="3539092at2"/>
<protein>
    <submittedName>
        <fullName evidence="2">Uncharacterized protein</fullName>
    </submittedName>
</protein>